<evidence type="ECO:0000313" key="3">
    <source>
        <dbReference type="EMBL" id="AWV89393.1"/>
    </source>
</evidence>
<dbReference type="PROSITE" id="PS51257">
    <property type="entry name" value="PROKAR_LIPOPROTEIN"/>
    <property type="match status" value="1"/>
</dbReference>
<dbReference type="AlphaFoldDB" id="A0A2Z4FKC0"/>
<evidence type="ECO:0008006" key="5">
    <source>
        <dbReference type="Google" id="ProtNLM"/>
    </source>
</evidence>
<proteinExistence type="predicted"/>
<dbReference type="Proteomes" id="UP000249799">
    <property type="component" value="Chromosome"/>
</dbReference>
<dbReference type="KEGG" id="bsed:DN745_08610"/>
<keyword evidence="2" id="KW-0812">Transmembrane</keyword>
<name>A0A2Z4FKC0_9DELT</name>
<evidence type="ECO:0000256" key="1">
    <source>
        <dbReference type="SAM" id="MobiDB-lite"/>
    </source>
</evidence>
<feature type="compositionally biased region" description="Acidic residues" evidence="1">
    <location>
        <begin position="378"/>
        <end position="391"/>
    </location>
</feature>
<evidence type="ECO:0000313" key="4">
    <source>
        <dbReference type="Proteomes" id="UP000249799"/>
    </source>
</evidence>
<evidence type="ECO:0000256" key="2">
    <source>
        <dbReference type="SAM" id="Phobius"/>
    </source>
</evidence>
<dbReference type="CDD" id="cd12087">
    <property type="entry name" value="TM_EGFR-like"/>
    <property type="match status" value="1"/>
</dbReference>
<reference evidence="3 4" key="1">
    <citation type="submission" date="2018-06" db="EMBL/GenBank/DDBJ databases">
        <title>Lujinxingia sediminis gen. nov. sp. nov., a new facultative anaerobic member of the class Deltaproteobacteria, and proposal of Lujinxingaceae fam. nov.</title>
        <authorList>
            <person name="Guo L.-Y."/>
            <person name="Li C.-M."/>
            <person name="Wang S."/>
            <person name="Du Z.-J."/>
        </authorList>
    </citation>
    <scope>NUCLEOTIDE SEQUENCE [LARGE SCALE GENOMIC DNA]</scope>
    <source>
        <strain evidence="3 4">FA350</strain>
    </source>
</reference>
<keyword evidence="4" id="KW-1185">Reference proteome</keyword>
<accession>A0A2Z4FKC0</accession>
<keyword evidence="2" id="KW-1133">Transmembrane helix</keyword>
<protein>
    <recommendedName>
        <fullName evidence="5">DUF4381 domain-containing protein</fullName>
    </recommendedName>
</protein>
<dbReference type="OrthoDB" id="9807384at2"/>
<feature type="transmembrane region" description="Helical" evidence="2">
    <location>
        <begin position="189"/>
        <end position="209"/>
    </location>
</feature>
<keyword evidence="2" id="KW-0472">Membrane</keyword>
<organism evidence="3 4">
    <name type="scientific">Bradymonas sediminis</name>
    <dbReference type="NCBI Taxonomy" id="1548548"/>
    <lineage>
        <taxon>Bacteria</taxon>
        <taxon>Deltaproteobacteria</taxon>
        <taxon>Bradymonadales</taxon>
        <taxon>Bradymonadaceae</taxon>
        <taxon>Bradymonas</taxon>
    </lineage>
</organism>
<gene>
    <name evidence="3" type="ORF">DN745_08610</name>
</gene>
<dbReference type="EMBL" id="CP030032">
    <property type="protein sequence ID" value="AWV89393.1"/>
    <property type="molecule type" value="Genomic_DNA"/>
</dbReference>
<feature type="region of interest" description="Disordered" evidence="1">
    <location>
        <begin position="339"/>
        <end position="399"/>
    </location>
</feature>
<sequence length="399" mass="43015">MIIDSKIGRYFDMSLRIPLAMLVVLSCFGLRLATAHATTPDAGAPEAAAEVGAQASNATLSQNFNAPESAAVGDRLALTLEVRHPLNTTAHLPEAFPNPRWEVASREHQSLQGEADITTTFNLVFQIFRPGETTLPAFDVTVLQADGSVEKLATEPVSAKVLSVLPGGDTPELAAPRNPVAVWTDDYTILWVGGGLLALLIAGGVGFFINRRNQPEAPAPPPRPAHLVALEKLSALTPGDLLDSGDYMVFYVRMSEAIREYLGRRYHFRGTELTTTEILGHLGAVESGEGWPKGISYEDVRDWLNYCDLIKFSDMTPARERSEQLLRQAFSMVELTHVRAPQSDAQADVDATTEQPGDAPTEVAPRGAEAPESPAIDDASDDSADAASDDSTDAREEKP</sequence>